<organism evidence="8 9">
    <name type="scientific">Rufibacter quisquiliarum</name>
    <dbReference type="NCBI Taxonomy" id="1549639"/>
    <lineage>
        <taxon>Bacteria</taxon>
        <taxon>Pseudomonadati</taxon>
        <taxon>Bacteroidota</taxon>
        <taxon>Cytophagia</taxon>
        <taxon>Cytophagales</taxon>
        <taxon>Hymenobacteraceae</taxon>
        <taxon>Rufibacter</taxon>
    </lineage>
</organism>
<gene>
    <name evidence="8" type="ORF">FHS90_003527</name>
</gene>
<comment type="caution">
    <text evidence="8">The sequence shown here is derived from an EMBL/GenBank/DDBJ whole genome shotgun (WGS) entry which is preliminary data.</text>
</comment>
<feature type="transmembrane region" description="Helical" evidence="6">
    <location>
        <begin position="33"/>
        <end position="56"/>
    </location>
</feature>
<evidence type="ECO:0000313" key="9">
    <source>
        <dbReference type="Proteomes" id="UP000563094"/>
    </source>
</evidence>
<keyword evidence="6" id="KW-0472">Membrane</keyword>
<dbReference type="PROSITE" id="PS50109">
    <property type="entry name" value="HIS_KIN"/>
    <property type="match status" value="1"/>
</dbReference>
<dbReference type="AlphaFoldDB" id="A0A839GVA6"/>
<dbReference type="EMBL" id="JACJIQ010000015">
    <property type="protein sequence ID" value="MBA9078797.1"/>
    <property type="molecule type" value="Genomic_DNA"/>
</dbReference>
<sequence>MNGWQRYRNYVMGNTIGPIEPNLKDLSFWRDYLFANVLLYSIPVSLVALVPCLVAAYINGQDVLACIELFAFCTMLLITFTRRLRLQVKKTFLVVLLYLLAVSLTVFLGTFGPGVLYLWAVTIFTALTFSPKKAYLTVAVNCVLCLGFGVVIQYRLFDLPLLELYSTSGWIVFSVNLLFLSLITSALLDLVFTGLQKTIVREANLKRRLKEKGKHLGQMLITVKSQNEELERFAYIASHDLQEPLRTISSLVDHLESQNQGRLDEPSQMYLRFLRQSVHRMRALITGLLEYSRIGKENALEWVNCQTLLETVLADLDTFIKEKEAEIQADNLPQLQGYALEIKQLFQNLISNALKFQRPGTQPCLQIKVQKLDKHWLFSFIDNGIGIEPKFQDKVFAIFQRLHPKSRYEGTGIGLAYCRKIVELHGGKIWVEPNPEGGSIFRFSLPLTKEQCLPEA</sequence>
<dbReference type="SUPFAM" id="SSF55874">
    <property type="entry name" value="ATPase domain of HSP90 chaperone/DNA topoisomerase II/histidine kinase"/>
    <property type="match status" value="1"/>
</dbReference>
<keyword evidence="6" id="KW-1133">Transmembrane helix</keyword>
<evidence type="ECO:0000313" key="8">
    <source>
        <dbReference type="EMBL" id="MBA9078797.1"/>
    </source>
</evidence>
<feature type="transmembrane region" description="Helical" evidence="6">
    <location>
        <begin position="62"/>
        <end position="80"/>
    </location>
</feature>
<evidence type="ECO:0000256" key="5">
    <source>
        <dbReference type="ARBA" id="ARBA00022777"/>
    </source>
</evidence>
<accession>A0A839GVA6</accession>
<dbReference type="InterPro" id="IPR003594">
    <property type="entry name" value="HATPase_dom"/>
</dbReference>
<comment type="catalytic activity">
    <reaction evidence="1">
        <text>ATP + protein L-histidine = ADP + protein N-phospho-L-histidine.</text>
        <dbReference type="EC" id="2.7.13.3"/>
    </reaction>
</comment>
<protein>
    <recommendedName>
        <fullName evidence="2">histidine kinase</fullName>
        <ecNumber evidence="2">2.7.13.3</ecNumber>
    </recommendedName>
</protein>
<feature type="transmembrane region" description="Helical" evidence="6">
    <location>
        <begin position="138"/>
        <end position="157"/>
    </location>
</feature>
<proteinExistence type="predicted"/>
<feature type="domain" description="Histidine kinase" evidence="7">
    <location>
        <begin position="236"/>
        <end position="449"/>
    </location>
</feature>
<keyword evidence="5 8" id="KW-0418">Kinase</keyword>
<dbReference type="InterPro" id="IPR005467">
    <property type="entry name" value="His_kinase_dom"/>
</dbReference>
<dbReference type="RefSeq" id="WP_066829491.1">
    <property type="nucleotide sequence ID" value="NZ_JACJIQ010000015.1"/>
</dbReference>
<dbReference type="InterPro" id="IPR036890">
    <property type="entry name" value="HATPase_C_sf"/>
</dbReference>
<dbReference type="Proteomes" id="UP000563094">
    <property type="component" value="Unassembled WGS sequence"/>
</dbReference>
<evidence type="ECO:0000256" key="3">
    <source>
        <dbReference type="ARBA" id="ARBA00022553"/>
    </source>
</evidence>
<dbReference type="FunFam" id="3.30.565.10:FF:000006">
    <property type="entry name" value="Sensor histidine kinase WalK"/>
    <property type="match status" value="1"/>
</dbReference>
<dbReference type="InterPro" id="IPR004358">
    <property type="entry name" value="Sig_transdc_His_kin-like_C"/>
</dbReference>
<dbReference type="CDD" id="cd00082">
    <property type="entry name" value="HisKA"/>
    <property type="match status" value="1"/>
</dbReference>
<dbReference type="Gene3D" id="3.30.565.10">
    <property type="entry name" value="Histidine kinase-like ATPase, C-terminal domain"/>
    <property type="match status" value="1"/>
</dbReference>
<name>A0A839GVA6_9BACT</name>
<dbReference type="PRINTS" id="PR00344">
    <property type="entry name" value="BCTRLSENSOR"/>
</dbReference>
<dbReference type="InterPro" id="IPR052162">
    <property type="entry name" value="Sensor_kinase/Photoreceptor"/>
</dbReference>
<dbReference type="Pfam" id="PF02518">
    <property type="entry name" value="HATPase_c"/>
    <property type="match status" value="1"/>
</dbReference>
<dbReference type="Pfam" id="PF20969">
    <property type="entry name" value="MASE11"/>
    <property type="match status" value="1"/>
</dbReference>
<reference evidence="8 9" key="1">
    <citation type="submission" date="2020-08" db="EMBL/GenBank/DDBJ databases">
        <title>Genomic Encyclopedia of Type Strains, Phase IV (KMG-IV): sequencing the most valuable type-strain genomes for metagenomic binning, comparative biology and taxonomic classification.</title>
        <authorList>
            <person name="Goeker M."/>
        </authorList>
    </citation>
    <scope>NUCLEOTIDE SEQUENCE [LARGE SCALE GENOMIC DNA]</scope>
    <source>
        <strain evidence="8 9">DSM 29854</strain>
    </source>
</reference>
<evidence type="ECO:0000256" key="2">
    <source>
        <dbReference type="ARBA" id="ARBA00012438"/>
    </source>
</evidence>
<dbReference type="InterPro" id="IPR036097">
    <property type="entry name" value="HisK_dim/P_sf"/>
</dbReference>
<dbReference type="GO" id="GO:0000155">
    <property type="term" value="F:phosphorelay sensor kinase activity"/>
    <property type="evidence" value="ECO:0007669"/>
    <property type="project" value="InterPro"/>
</dbReference>
<evidence type="ECO:0000256" key="1">
    <source>
        <dbReference type="ARBA" id="ARBA00000085"/>
    </source>
</evidence>
<feature type="transmembrane region" description="Helical" evidence="6">
    <location>
        <begin position="169"/>
        <end position="192"/>
    </location>
</feature>
<dbReference type="Gene3D" id="1.10.287.130">
    <property type="match status" value="1"/>
</dbReference>
<dbReference type="PANTHER" id="PTHR43304">
    <property type="entry name" value="PHYTOCHROME-LIKE PROTEIN CPH1"/>
    <property type="match status" value="1"/>
</dbReference>
<dbReference type="InterPro" id="IPR048437">
    <property type="entry name" value="MASE11"/>
</dbReference>
<keyword evidence="6" id="KW-0812">Transmembrane</keyword>
<dbReference type="SMART" id="SM00388">
    <property type="entry name" value="HisKA"/>
    <property type="match status" value="1"/>
</dbReference>
<dbReference type="PANTHER" id="PTHR43304:SF1">
    <property type="entry name" value="PAC DOMAIN-CONTAINING PROTEIN"/>
    <property type="match status" value="1"/>
</dbReference>
<dbReference type="SUPFAM" id="SSF47384">
    <property type="entry name" value="Homodimeric domain of signal transducing histidine kinase"/>
    <property type="match status" value="1"/>
</dbReference>
<dbReference type="EC" id="2.7.13.3" evidence="2"/>
<evidence type="ECO:0000256" key="6">
    <source>
        <dbReference type="SAM" id="Phobius"/>
    </source>
</evidence>
<dbReference type="SMART" id="SM00387">
    <property type="entry name" value="HATPase_c"/>
    <property type="match status" value="1"/>
</dbReference>
<evidence type="ECO:0000259" key="7">
    <source>
        <dbReference type="PROSITE" id="PS50109"/>
    </source>
</evidence>
<keyword evidence="9" id="KW-1185">Reference proteome</keyword>
<keyword evidence="4" id="KW-0808">Transferase</keyword>
<dbReference type="InterPro" id="IPR003661">
    <property type="entry name" value="HisK_dim/P_dom"/>
</dbReference>
<dbReference type="Pfam" id="PF00512">
    <property type="entry name" value="HisKA"/>
    <property type="match status" value="1"/>
</dbReference>
<keyword evidence="3" id="KW-0597">Phosphoprotein</keyword>
<feature type="transmembrane region" description="Helical" evidence="6">
    <location>
        <begin position="92"/>
        <end position="109"/>
    </location>
</feature>
<evidence type="ECO:0000256" key="4">
    <source>
        <dbReference type="ARBA" id="ARBA00022679"/>
    </source>
</evidence>